<name>A0A7Y3RBN8_9FLAO</name>
<proteinExistence type="predicted"/>
<protein>
    <submittedName>
        <fullName evidence="1">Uncharacterized protein</fullName>
    </submittedName>
</protein>
<accession>A0A7Y3RBN8</accession>
<dbReference type="AlphaFoldDB" id="A0A7Y3RBN8"/>
<evidence type="ECO:0000313" key="2">
    <source>
        <dbReference type="Proteomes" id="UP000536509"/>
    </source>
</evidence>
<sequence length="161" mass="19467">MPFSAYYTFFGEADPWEFTVKYVENETDRFFIDWKGGKVKHVKVKTLLDIVIHMYYCYSYLYMGKENVSVKKIYKRTVKQIGKKIVLRQFPEEKLNDCFIRDVLNRCDEMHEKSEATYHKYLRENELGETEGIDWTKAYENDIERMDDETDGFWRISNDLD</sequence>
<organism evidence="1 2">
    <name type="scientific">Flavobacterium rivulicola</name>
    <dbReference type="NCBI Taxonomy" id="2732161"/>
    <lineage>
        <taxon>Bacteria</taxon>
        <taxon>Pseudomonadati</taxon>
        <taxon>Bacteroidota</taxon>
        <taxon>Flavobacteriia</taxon>
        <taxon>Flavobacteriales</taxon>
        <taxon>Flavobacteriaceae</taxon>
        <taxon>Flavobacterium</taxon>
    </lineage>
</organism>
<reference evidence="1 2" key="1">
    <citation type="submission" date="2020-05" db="EMBL/GenBank/DDBJ databases">
        <title>Draft genome of Flavobacterium sp. IMCC34852.</title>
        <authorList>
            <person name="Song J."/>
            <person name="Cho J.-C."/>
        </authorList>
    </citation>
    <scope>NUCLEOTIDE SEQUENCE [LARGE SCALE GENOMIC DNA]</scope>
    <source>
        <strain evidence="1 2">IMCC34852</strain>
    </source>
</reference>
<dbReference type="RefSeq" id="WP_171223328.1">
    <property type="nucleotide sequence ID" value="NZ_CP121446.1"/>
</dbReference>
<dbReference type="EMBL" id="JABEVX010000011">
    <property type="protein sequence ID" value="NNT73165.1"/>
    <property type="molecule type" value="Genomic_DNA"/>
</dbReference>
<gene>
    <name evidence="1" type="ORF">HKT18_13145</name>
</gene>
<dbReference type="Proteomes" id="UP000536509">
    <property type="component" value="Unassembled WGS sequence"/>
</dbReference>
<evidence type="ECO:0000313" key="1">
    <source>
        <dbReference type="EMBL" id="NNT73165.1"/>
    </source>
</evidence>
<keyword evidence="2" id="KW-1185">Reference proteome</keyword>
<comment type="caution">
    <text evidence="1">The sequence shown here is derived from an EMBL/GenBank/DDBJ whole genome shotgun (WGS) entry which is preliminary data.</text>
</comment>